<reference evidence="6" key="1">
    <citation type="submission" date="2021-03" db="EMBL/GenBank/DDBJ databases">
        <title>Chromosome level genome of the anhydrobiotic midge Polypedilum vanderplanki.</title>
        <authorList>
            <person name="Yoshida Y."/>
            <person name="Kikawada T."/>
            <person name="Gusev O."/>
        </authorList>
    </citation>
    <scope>NUCLEOTIDE SEQUENCE</scope>
    <source>
        <strain evidence="6">NIAS01</strain>
        <tissue evidence="6">Whole body or cell culture</tissue>
    </source>
</reference>
<dbReference type="InterPro" id="IPR036400">
    <property type="entry name" value="Cyt_B5-like_heme/steroid_sf"/>
</dbReference>
<keyword evidence="3 4" id="KW-0408">Iron</keyword>
<dbReference type="PANTHER" id="PTHR16740">
    <property type="entry name" value="CYTOCHROME B5-RELATED PROTEIN-RELATED"/>
    <property type="match status" value="1"/>
</dbReference>
<dbReference type="GO" id="GO:0046872">
    <property type="term" value="F:metal ion binding"/>
    <property type="evidence" value="ECO:0007669"/>
    <property type="project" value="UniProtKB-UniRule"/>
</dbReference>
<evidence type="ECO:0000256" key="3">
    <source>
        <dbReference type="ARBA" id="ARBA00023004"/>
    </source>
</evidence>
<dbReference type="InterPro" id="IPR018506">
    <property type="entry name" value="Cyt_B5_heme-BS"/>
</dbReference>
<dbReference type="SUPFAM" id="SSF55856">
    <property type="entry name" value="Cytochrome b5-like heme/steroid binding domain"/>
    <property type="match status" value="1"/>
</dbReference>
<comment type="caution">
    <text evidence="4">Lacks conserved residue(s) required for the propagation of feature annotation.</text>
</comment>
<dbReference type="SMART" id="SM01117">
    <property type="entry name" value="Cyt-b5"/>
    <property type="match status" value="1"/>
</dbReference>
<dbReference type="EMBL" id="JADBJN010000002">
    <property type="protein sequence ID" value="KAG5675236.1"/>
    <property type="molecule type" value="Genomic_DNA"/>
</dbReference>
<dbReference type="Pfam" id="PF00173">
    <property type="entry name" value="Cyt-b5"/>
    <property type="match status" value="1"/>
</dbReference>
<keyword evidence="1 4" id="KW-0349">Heme</keyword>
<dbReference type="GO" id="GO:0020037">
    <property type="term" value="F:heme binding"/>
    <property type="evidence" value="ECO:0007669"/>
    <property type="project" value="UniProtKB-UniRule"/>
</dbReference>
<feature type="transmembrane region" description="Helical" evidence="4">
    <location>
        <begin position="238"/>
        <end position="262"/>
    </location>
</feature>
<feature type="transmembrane region" description="Helical" evidence="4">
    <location>
        <begin position="158"/>
        <end position="179"/>
    </location>
</feature>
<feature type="transmembrane region" description="Helical" evidence="4">
    <location>
        <begin position="136"/>
        <end position="152"/>
    </location>
</feature>
<evidence type="ECO:0000256" key="2">
    <source>
        <dbReference type="ARBA" id="ARBA00022723"/>
    </source>
</evidence>
<keyword evidence="4" id="KW-1133">Transmembrane helix</keyword>
<dbReference type="PRINTS" id="PR00363">
    <property type="entry name" value="CYTOCHROMEB5"/>
</dbReference>
<evidence type="ECO:0000256" key="1">
    <source>
        <dbReference type="ARBA" id="ARBA00022617"/>
    </source>
</evidence>
<feature type="transmembrane region" description="Helical" evidence="4">
    <location>
        <begin position="282"/>
        <end position="315"/>
    </location>
</feature>
<dbReference type="Pfam" id="PF00487">
    <property type="entry name" value="FA_desaturase"/>
    <property type="match status" value="1"/>
</dbReference>
<evidence type="ECO:0000313" key="6">
    <source>
        <dbReference type="EMBL" id="KAG5675236.1"/>
    </source>
</evidence>
<keyword evidence="4" id="KW-0472">Membrane</keyword>
<keyword evidence="4" id="KW-0812">Transmembrane</keyword>
<dbReference type="Proteomes" id="UP001107558">
    <property type="component" value="Chromosome 2"/>
</dbReference>
<name>A0A9J6BZB4_POLVA</name>
<evidence type="ECO:0000259" key="5">
    <source>
        <dbReference type="PROSITE" id="PS50255"/>
    </source>
</evidence>
<dbReference type="InterPro" id="IPR001199">
    <property type="entry name" value="Cyt_B5-like_heme/steroid-bd"/>
</dbReference>
<feature type="domain" description="Cytochrome b5 heme-binding" evidence="5">
    <location>
        <begin position="32"/>
        <end position="95"/>
    </location>
</feature>
<keyword evidence="7" id="KW-1185">Reference proteome</keyword>
<dbReference type="AlphaFoldDB" id="A0A9J6BZB4"/>
<keyword evidence="2 4" id="KW-0479">Metal-binding</keyword>
<protein>
    <recommendedName>
        <fullName evidence="5">Cytochrome b5 heme-binding domain-containing protein</fullName>
    </recommendedName>
</protein>
<sequence>MKFSTISRKYPAFRDDKFKNPQKWLQDKQIDDNAETLWRVHDKIYDLSNFIEHHPGGRNWLEMTKGTDITEAFETHHIHGTAEVILENFYVGDAKLERNYKVTFHSDGFYKTLKKRVALKLSNHVNQSPLKSMSKTFCDLTLAATFLAFILVSRDFNFPTAALAVFSLFSLTIISHNFLHQRDNWRMYLVNFSTQNYRDWRIFHVLSHHLYPNSYHDLEIILVEPFLNWMPIKKYSRYFYYFMSPFVYILVLSGSCVIRIVGAFRFNYKLYWDEILPLSIPLAMYLFGNFGMVDTLLLWYGIIMMTSFIYAFFAFNGSHHHNKIFHDGDELESMDFGIYQLAATFDRAELQKNQFLTLTTFGHHIAHHLFPTLDHSVLPELSELIHDTCKEFETELSVYPWYELMIGQFRQLGREKPRQIHLRSR</sequence>
<dbReference type="PANTHER" id="PTHR16740:SF1">
    <property type="entry name" value="CYTOCHROME B5-RELATED PROTEIN-RELATED"/>
    <property type="match status" value="1"/>
</dbReference>
<organism evidence="6 7">
    <name type="scientific">Polypedilum vanderplanki</name>
    <name type="common">Sleeping chironomid midge</name>
    <dbReference type="NCBI Taxonomy" id="319348"/>
    <lineage>
        <taxon>Eukaryota</taxon>
        <taxon>Metazoa</taxon>
        <taxon>Ecdysozoa</taxon>
        <taxon>Arthropoda</taxon>
        <taxon>Hexapoda</taxon>
        <taxon>Insecta</taxon>
        <taxon>Pterygota</taxon>
        <taxon>Neoptera</taxon>
        <taxon>Endopterygota</taxon>
        <taxon>Diptera</taxon>
        <taxon>Nematocera</taxon>
        <taxon>Chironomoidea</taxon>
        <taxon>Chironomidae</taxon>
        <taxon>Chironominae</taxon>
        <taxon>Polypedilum</taxon>
        <taxon>Polypedilum</taxon>
    </lineage>
</organism>
<dbReference type="Gene3D" id="3.10.120.10">
    <property type="entry name" value="Cytochrome b5-like heme/steroid binding domain"/>
    <property type="match status" value="1"/>
</dbReference>
<dbReference type="PROSITE" id="PS50255">
    <property type="entry name" value="CYTOCHROME_B5_2"/>
    <property type="match status" value="1"/>
</dbReference>
<evidence type="ECO:0000313" key="7">
    <source>
        <dbReference type="Proteomes" id="UP001107558"/>
    </source>
</evidence>
<accession>A0A9J6BZB4</accession>
<evidence type="ECO:0000256" key="4">
    <source>
        <dbReference type="RuleBase" id="RU362121"/>
    </source>
</evidence>
<dbReference type="InterPro" id="IPR005804">
    <property type="entry name" value="FA_desaturase_dom"/>
</dbReference>
<comment type="caution">
    <text evidence="6">The sequence shown here is derived from an EMBL/GenBank/DDBJ whole genome shotgun (WGS) entry which is preliminary data.</text>
</comment>
<dbReference type="InterPro" id="IPR053100">
    <property type="entry name" value="Cytochrome_b5-related"/>
</dbReference>
<dbReference type="PROSITE" id="PS00191">
    <property type="entry name" value="CYTOCHROME_B5_1"/>
    <property type="match status" value="1"/>
</dbReference>
<dbReference type="OrthoDB" id="260519at2759"/>
<proteinExistence type="inferred from homology"/>
<dbReference type="GO" id="GO:0006629">
    <property type="term" value="P:lipid metabolic process"/>
    <property type="evidence" value="ECO:0007669"/>
    <property type="project" value="InterPro"/>
</dbReference>
<comment type="similarity">
    <text evidence="4">Belongs to the cytochrome b5 family.</text>
</comment>
<gene>
    <name evidence="6" type="ORF">PVAND_005157</name>
</gene>